<evidence type="ECO:0000313" key="1">
    <source>
        <dbReference type="EMBL" id="SPQ18180.1"/>
    </source>
</evidence>
<accession>A0A446B6N2</accession>
<gene>
    <name evidence="1" type="ORF">TT172_LOCUS599</name>
</gene>
<reference evidence="1 2" key="1">
    <citation type="submission" date="2018-04" db="EMBL/GenBank/DDBJ databases">
        <authorList>
            <person name="Huttner S."/>
            <person name="Dainat J."/>
        </authorList>
    </citation>
    <scope>NUCLEOTIDE SEQUENCE [LARGE SCALE GENOMIC DNA]</scope>
</reference>
<dbReference type="EMBL" id="OUUZ01000001">
    <property type="protein sequence ID" value="SPQ18180.1"/>
    <property type="molecule type" value="Genomic_DNA"/>
</dbReference>
<protein>
    <submittedName>
        <fullName evidence="1">05eeb71f-c77e-4f17-999d-6f2a9aed84c6</fullName>
    </submittedName>
</protein>
<dbReference type="AlphaFoldDB" id="A0A446B6N2"/>
<organism evidence="1 2">
    <name type="scientific">Thermothielavioides terrestris</name>
    <dbReference type="NCBI Taxonomy" id="2587410"/>
    <lineage>
        <taxon>Eukaryota</taxon>
        <taxon>Fungi</taxon>
        <taxon>Dikarya</taxon>
        <taxon>Ascomycota</taxon>
        <taxon>Pezizomycotina</taxon>
        <taxon>Sordariomycetes</taxon>
        <taxon>Sordariomycetidae</taxon>
        <taxon>Sordariales</taxon>
        <taxon>Chaetomiaceae</taxon>
        <taxon>Thermothielavioides</taxon>
    </lineage>
</organism>
<dbReference type="Proteomes" id="UP000289323">
    <property type="component" value="Unassembled WGS sequence"/>
</dbReference>
<sequence>MNFHNFAGPAVVRNLAKENPELVTQVVVVLTRPDQALSVRESKDLLSARLKLADLYINQWQNVEHRQ</sequence>
<evidence type="ECO:0000313" key="2">
    <source>
        <dbReference type="Proteomes" id="UP000289323"/>
    </source>
</evidence>
<proteinExistence type="predicted"/>
<name>A0A446B6N2_9PEZI</name>